<evidence type="ECO:0000256" key="1">
    <source>
        <dbReference type="ARBA" id="ARBA00004514"/>
    </source>
</evidence>
<feature type="compositionally biased region" description="Low complexity" evidence="11">
    <location>
        <begin position="260"/>
        <end position="274"/>
    </location>
</feature>
<feature type="region of interest" description="Disordered" evidence="11">
    <location>
        <begin position="244"/>
        <end position="472"/>
    </location>
</feature>
<feature type="compositionally biased region" description="Polar residues" evidence="11">
    <location>
        <begin position="31"/>
        <end position="42"/>
    </location>
</feature>
<evidence type="ECO:0000256" key="5">
    <source>
        <dbReference type="ARBA" id="ARBA00022917"/>
    </source>
</evidence>
<dbReference type="FunFam" id="3.40.50.10470:FF:000002">
    <property type="entry name" value="Probable translation initiation factor eIF-2B subunit delta"/>
    <property type="match status" value="1"/>
</dbReference>
<proteinExistence type="inferred from homology"/>
<evidence type="ECO:0000256" key="9">
    <source>
        <dbReference type="ARBA" id="ARBA00046432"/>
    </source>
</evidence>
<evidence type="ECO:0000256" key="7">
    <source>
        <dbReference type="ARBA" id="ARBA00044147"/>
    </source>
</evidence>
<reference evidence="12" key="2">
    <citation type="submission" date="2020-05" db="UniProtKB">
        <authorList>
            <consortium name="EnsemblMetazoa"/>
        </authorList>
    </citation>
    <scope>IDENTIFICATION</scope>
    <source>
        <strain evidence="12">A-37</strain>
    </source>
</reference>
<feature type="compositionally biased region" description="Basic and acidic residues" evidence="11">
    <location>
        <begin position="376"/>
        <end position="389"/>
    </location>
</feature>
<dbReference type="GO" id="GO:0005085">
    <property type="term" value="F:guanyl-nucleotide exchange factor activity"/>
    <property type="evidence" value="ECO:0007669"/>
    <property type="project" value="UniProtKB-ARBA"/>
</dbReference>
<dbReference type="Gene3D" id="3.40.50.10470">
    <property type="entry name" value="Translation initiation factor eif-2b, domain 2"/>
    <property type="match status" value="1"/>
</dbReference>
<name>A0A182MD54_9DIPT</name>
<keyword evidence="5" id="KW-0648">Protein biosynthesis</keyword>
<dbReference type="GO" id="GO:0005829">
    <property type="term" value="C:cytosol"/>
    <property type="evidence" value="ECO:0007669"/>
    <property type="project" value="UniProtKB-SubCell"/>
</dbReference>
<dbReference type="GO" id="GO:0048513">
    <property type="term" value="P:animal organ development"/>
    <property type="evidence" value="ECO:0007669"/>
    <property type="project" value="UniProtKB-ARBA"/>
</dbReference>
<keyword evidence="13" id="KW-1185">Reference proteome</keyword>
<dbReference type="InterPro" id="IPR037171">
    <property type="entry name" value="NagB/RpiA_transferase-like"/>
</dbReference>
<dbReference type="PANTHER" id="PTHR10233:SF14">
    <property type="entry name" value="TRANSLATION INITIATION FACTOR EIF-2B SUBUNIT DELTA"/>
    <property type="match status" value="1"/>
</dbReference>
<accession>A0A182MD54</accession>
<feature type="compositionally biased region" description="Polar residues" evidence="11">
    <location>
        <begin position="244"/>
        <end position="257"/>
    </location>
</feature>
<dbReference type="InterPro" id="IPR042529">
    <property type="entry name" value="IF_2B-like_C"/>
</dbReference>
<comment type="subcellular location">
    <subcellularLocation>
        <location evidence="1">Cytoplasm</location>
        <location evidence="1">Cytosol</location>
    </subcellularLocation>
</comment>
<evidence type="ECO:0000256" key="6">
    <source>
        <dbReference type="ARBA" id="ARBA00043898"/>
    </source>
</evidence>
<dbReference type="GO" id="GO:0003743">
    <property type="term" value="F:translation initiation factor activity"/>
    <property type="evidence" value="ECO:0007669"/>
    <property type="project" value="UniProtKB-KW"/>
</dbReference>
<feature type="compositionally biased region" description="Basic residues" evidence="11">
    <location>
        <begin position="13"/>
        <end position="24"/>
    </location>
</feature>
<keyword evidence="4" id="KW-0396">Initiation factor</keyword>
<comment type="subunit">
    <text evidence="9">Component of the translation initiation factor 2B (eIF2B) complex which is a heterodecamer of two sets of five different subunits: alpha, beta, gamma, delta and epsilon. Subunits alpha, beta and delta comprise a regulatory subcomplex and subunits epsilon and gamma comprise a catalytic subcomplex. Within the complex, the hexameric regulatory complex resides at the center, with the two heterodimeric catalytic subcomplexes bound on opposite sides.</text>
</comment>
<evidence type="ECO:0000256" key="11">
    <source>
        <dbReference type="SAM" id="MobiDB-lite"/>
    </source>
</evidence>
<evidence type="ECO:0000313" key="12">
    <source>
        <dbReference type="EnsemblMetazoa" id="ACUA015393-PA"/>
    </source>
</evidence>
<organism evidence="12 13">
    <name type="scientific">Anopheles culicifacies</name>
    <dbReference type="NCBI Taxonomy" id="139723"/>
    <lineage>
        <taxon>Eukaryota</taxon>
        <taxon>Metazoa</taxon>
        <taxon>Ecdysozoa</taxon>
        <taxon>Arthropoda</taxon>
        <taxon>Hexapoda</taxon>
        <taxon>Insecta</taxon>
        <taxon>Pterygota</taxon>
        <taxon>Neoptera</taxon>
        <taxon>Endopterygota</taxon>
        <taxon>Diptera</taxon>
        <taxon>Nematocera</taxon>
        <taxon>Culicoidea</taxon>
        <taxon>Culicidae</taxon>
        <taxon>Anophelinae</taxon>
        <taxon>Anopheles</taxon>
        <taxon>culicifacies species complex</taxon>
    </lineage>
</organism>
<dbReference type="GO" id="GO:0140535">
    <property type="term" value="C:intracellular protein-containing complex"/>
    <property type="evidence" value="ECO:0007669"/>
    <property type="project" value="UniProtKB-ARBA"/>
</dbReference>
<evidence type="ECO:0000256" key="10">
    <source>
        <dbReference type="RuleBase" id="RU003814"/>
    </source>
</evidence>
<dbReference type="SUPFAM" id="SSF100950">
    <property type="entry name" value="NagB/RpiA/CoA transferase-like"/>
    <property type="match status" value="1"/>
</dbReference>
<dbReference type="EMBL" id="AXCM01004283">
    <property type="status" value="NOT_ANNOTATED_CDS"/>
    <property type="molecule type" value="Genomic_DNA"/>
</dbReference>
<dbReference type="InterPro" id="IPR000649">
    <property type="entry name" value="IF-2B-related"/>
</dbReference>
<dbReference type="Pfam" id="PF01008">
    <property type="entry name" value="IF-2B"/>
    <property type="match status" value="1"/>
</dbReference>
<dbReference type="EnsemblMetazoa" id="ACUA015393-RA">
    <property type="protein sequence ID" value="ACUA015393-PA"/>
    <property type="gene ID" value="ACUA015393"/>
</dbReference>
<reference evidence="13" key="1">
    <citation type="submission" date="2013-09" db="EMBL/GenBank/DDBJ databases">
        <title>The Genome Sequence of Anopheles culicifacies species A.</title>
        <authorList>
            <consortium name="The Broad Institute Genomics Platform"/>
            <person name="Neafsey D.E."/>
            <person name="Besansky N."/>
            <person name="Howell P."/>
            <person name="Walton C."/>
            <person name="Young S.K."/>
            <person name="Zeng Q."/>
            <person name="Gargeya S."/>
            <person name="Fitzgerald M."/>
            <person name="Haas B."/>
            <person name="Abouelleil A."/>
            <person name="Allen A.W."/>
            <person name="Alvarado L."/>
            <person name="Arachchi H.M."/>
            <person name="Berlin A.M."/>
            <person name="Chapman S.B."/>
            <person name="Gainer-Dewar J."/>
            <person name="Goldberg J."/>
            <person name="Griggs A."/>
            <person name="Gujja S."/>
            <person name="Hansen M."/>
            <person name="Howarth C."/>
            <person name="Imamovic A."/>
            <person name="Ireland A."/>
            <person name="Larimer J."/>
            <person name="McCowan C."/>
            <person name="Murphy C."/>
            <person name="Pearson M."/>
            <person name="Poon T.W."/>
            <person name="Priest M."/>
            <person name="Roberts A."/>
            <person name="Saif S."/>
            <person name="Shea T."/>
            <person name="Sisk P."/>
            <person name="Sykes S."/>
            <person name="Wortman J."/>
            <person name="Nusbaum C."/>
            <person name="Birren B."/>
        </authorList>
    </citation>
    <scope>NUCLEOTIDE SEQUENCE [LARGE SCALE GENOMIC DNA]</scope>
    <source>
        <strain evidence="13">A-37</strain>
    </source>
</reference>
<protein>
    <recommendedName>
        <fullName evidence="7">Translation initiation factor eIF2B subunit delta</fullName>
    </recommendedName>
    <alternativeName>
        <fullName evidence="8">eIF2B GDP-GTP exchange factor subunit delta</fullName>
    </alternativeName>
</protein>
<dbReference type="PANTHER" id="PTHR10233">
    <property type="entry name" value="TRANSLATION INITIATION FACTOR EIF-2B"/>
    <property type="match status" value="1"/>
</dbReference>
<evidence type="ECO:0000256" key="3">
    <source>
        <dbReference type="ARBA" id="ARBA00022490"/>
    </source>
</evidence>
<feature type="compositionally biased region" description="Low complexity" evidence="11">
    <location>
        <begin position="428"/>
        <end position="438"/>
    </location>
</feature>
<keyword evidence="3" id="KW-0963">Cytoplasm</keyword>
<comment type="similarity">
    <text evidence="2 10">Belongs to the eIF-2B alpha/beta/delta subunits family.</text>
</comment>
<sequence>MENAAPTADAGPLKKKRNRSHKKSKPEVTLCGTNNISQQQKPSVEKENNPPTRTTSERAVIEPDQRPATDVAASELSRKPSRRRKRKPKSDKKESQVELQSITVEELFPPGKILTQTVCETRQSPKLETVPEHVSIARKPIVDTAKYVGITDIAARELFPLGNEPLAVVQNITFEEIFPGPELFQFDGKSTITGKLTFGETYGLKPIASEAQPVKRAVEYIQQGLHDISAEQIFPNCVSKGLQTPSVPPADTNQRIEQSAAMSARPAAAAPGPAKTDKTREEILAEREAKKAAKLAAKAKSKDKDTPAPEKPQQTSAPSTKAKEQRPVKSKAAESSAPAELKKSSTDASICEKMKDLHISDGPAAGAVKSASGQTETKELSKAERKALFEAKNPSLVGNAPEGTKPVKPTLTKAERRAIQEAQRAAKAEAQQVKKQTAPATGKPDPKKVQNVTSEHAKSKAPAKKATPTGGVGVIGTGGPLPRKHIVNLFNHLHQPKFAATEIVNSPILHPAVTKLGIQYAKGAVVGSKARCLALLKVLNQLIHDYETPAEKEFGRSFEEMLNVSANHLQRCRPFSVSMTNALRHVKMNARLLDGKVSVSEQKECLLESIDSYIRDQIEKAEEAICFSVQDKICDGDVILTYGCSSLIKHILEEAIRRKKTFRVIIVNARPRQEENAMLEQLVQLGVKCMCVLINAVSYVMPEVTKVLLGAHALLANGSVMSRIGTAQIALVAKSYNVPVLVCCETHKFTERVQTDAFVYNEIGNPNELVLAPRTRDLEAKPMLADWETITSLTILNLHYDVTPPELVTAVVTEVAILPCTSVPVILRIKPSDVTY</sequence>
<evidence type="ECO:0000256" key="4">
    <source>
        <dbReference type="ARBA" id="ARBA00022540"/>
    </source>
</evidence>
<evidence type="ECO:0000256" key="8">
    <source>
        <dbReference type="ARBA" id="ARBA00044356"/>
    </source>
</evidence>
<feature type="region of interest" description="Disordered" evidence="11">
    <location>
        <begin position="1"/>
        <end position="99"/>
    </location>
</feature>
<dbReference type="GO" id="GO:0007417">
    <property type="term" value="P:central nervous system development"/>
    <property type="evidence" value="ECO:0007669"/>
    <property type="project" value="UniProtKB-ARBA"/>
</dbReference>
<feature type="compositionally biased region" description="Basic and acidic residues" evidence="11">
    <location>
        <begin position="55"/>
        <end position="67"/>
    </location>
</feature>
<feature type="compositionally biased region" description="Basic and acidic residues" evidence="11">
    <location>
        <begin position="413"/>
        <end position="427"/>
    </location>
</feature>
<evidence type="ECO:0000256" key="2">
    <source>
        <dbReference type="ARBA" id="ARBA00007251"/>
    </source>
</evidence>
<feature type="compositionally biased region" description="Basic and acidic residues" evidence="11">
    <location>
        <begin position="275"/>
        <end position="291"/>
    </location>
</feature>
<feature type="compositionally biased region" description="Basic residues" evidence="11">
    <location>
        <begin position="79"/>
        <end position="90"/>
    </location>
</feature>
<evidence type="ECO:0000313" key="13">
    <source>
        <dbReference type="Proteomes" id="UP000075883"/>
    </source>
</evidence>
<feature type="compositionally biased region" description="Basic and acidic residues" evidence="11">
    <location>
        <begin position="340"/>
        <end position="359"/>
    </location>
</feature>
<comment type="function">
    <text evidence="6">Acts as a component of the translation initiation factor 2B (eIF2B) complex, which catalyzes the exchange of GDP for GTP on eukaryotic initiation factor 2 (eIF2) gamma subunit. Its guanine nucleotide exchange factor activity is repressed when bound to eIF2 complex phosphorylated on the alpha subunit, thereby limiting the amount of methionyl-initiator methionine tRNA available to the ribosome and consequently global translation is repressed.</text>
</comment>
<dbReference type="VEuPathDB" id="VectorBase:ACUA015393"/>
<dbReference type="STRING" id="139723.A0A182MD54"/>
<dbReference type="Proteomes" id="UP000075883">
    <property type="component" value="Unassembled WGS sequence"/>
</dbReference>
<dbReference type="AlphaFoldDB" id="A0A182MD54"/>